<dbReference type="SUPFAM" id="SSF53474">
    <property type="entry name" value="alpha/beta-Hydrolases"/>
    <property type="match status" value="1"/>
</dbReference>
<proteinExistence type="predicted"/>
<dbReference type="GO" id="GO:0016740">
    <property type="term" value="F:transferase activity"/>
    <property type="evidence" value="ECO:0007669"/>
    <property type="project" value="UniProtKB-KW"/>
</dbReference>
<name>A0A7C5U522_9BACT</name>
<keyword evidence="2" id="KW-0808">Transferase</keyword>
<dbReference type="PANTHER" id="PTHR37946">
    <property type="entry name" value="SLL1969 PROTEIN"/>
    <property type="match status" value="1"/>
</dbReference>
<dbReference type="GO" id="GO:0016788">
    <property type="term" value="F:hydrolase activity, acting on ester bonds"/>
    <property type="evidence" value="ECO:0007669"/>
    <property type="project" value="InterPro"/>
</dbReference>
<dbReference type="Pfam" id="PF07819">
    <property type="entry name" value="PGAP1"/>
    <property type="match status" value="1"/>
</dbReference>
<feature type="domain" description="GPI inositol-deacylase PGAP1-like alpha/beta" evidence="1">
    <location>
        <begin position="129"/>
        <end position="180"/>
    </location>
</feature>
<sequence length="331" mass="37882">MKTRLLILVFLLVTLGSIGQAQEYYTYYYGLTPVYRSLYEIKPFFEYTRVVKSAWKRPEPELIKLRDGIEPVVLVHGIDPDEIYGVWTVYKKMLTDSWKKFLPEEYGLYIFLYPSLDIPLEEIANALVKQISNLSYKVNIYAHSMGGIVVRYALQDEKFRESVSKVVFAGTPHIGSPLANFVVMDKSILKLHPKYDIIRPVLLSANISGVFIEAPNYKYISVGFNNPDIPNGVEFLNFAGFVISDLSKMILNLVETEIFSTTALYVLNAVVKTLYPEDSIYVQNDGMVPLASAIYYGKEKVFPMYDHADLAFSEKVVKEAINYFYRPNNEN</sequence>
<evidence type="ECO:0000313" key="2">
    <source>
        <dbReference type="EMBL" id="HHR34225.1"/>
    </source>
</evidence>
<dbReference type="Gene3D" id="3.40.50.1820">
    <property type="entry name" value="alpha/beta hydrolase"/>
    <property type="match status" value="1"/>
</dbReference>
<dbReference type="InterPro" id="IPR012908">
    <property type="entry name" value="PGAP1-ab_dom-like"/>
</dbReference>
<reference evidence="2" key="1">
    <citation type="journal article" date="2020" name="mSystems">
        <title>Genome- and Community-Level Interaction Insights into Carbon Utilization and Element Cycling Functions of Hydrothermarchaeota in Hydrothermal Sediment.</title>
        <authorList>
            <person name="Zhou Z."/>
            <person name="Liu Y."/>
            <person name="Xu W."/>
            <person name="Pan J."/>
            <person name="Luo Z.H."/>
            <person name="Li M."/>
        </authorList>
    </citation>
    <scope>NUCLEOTIDE SEQUENCE [LARGE SCALE GENOMIC DNA]</scope>
    <source>
        <strain evidence="2">SpSt-1088</strain>
    </source>
</reference>
<protein>
    <submittedName>
        <fullName evidence="2">Acetyltransferase</fullName>
    </submittedName>
</protein>
<gene>
    <name evidence="2" type="ORF">ENM46_04700</name>
</gene>
<evidence type="ECO:0000259" key="1">
    <source>
        <dbReference type="Pfam" id="PF07819"/>
    </source>
</evidence>
<dbReference type="InterPro" id="IPR029058">
    <property type="entry name" value="AB_hydrolase_fold"/>
</dbReference>
<accession>A0A7C5U522</accession>
<dbReference type="PANTHER" id="PTHR37946:SF1">
    <property type="entry name" value="SLL1969 PROTEIN"/>
    <property type="match status" value="1"/>
</dbReference>
<comment type="caution">
    <text evidence="2">The sequence shown here is derived from an EMBL/GenBank/DDBJ whole genome shotgun (WGS) entry which is preliminary data.</text>
</comment>
<organism evidence="2">
    <name type="scientific">Fervidobacterium nodosum</name>
    <dbReference type="NCBI Taxonomy" id="2424"/>
    <lineage>
        <taxon>Bacteria</taxon>
        <taxon>Thermotogati</taxon>
        <taxon>Thermotogota</taxon>
        <taxon>Thermotogae</taxon>
        <taxon>Thermotogales</taxon>
        <taxon>Fervidobacteriaceae</taxon>
        <taxon>Fervidobacterium</taxon>
    </lineage>
</organism>
<dbReference type="AlphaFoldDB" id="A0A7C5U522"/>
<dbReference type="EMBL" id="DRXW01000284">
    <property type="protein sequence ID" value="HHR34225.1"/>
    <property type="molecule type" value="Genomic_DNA"/>
</dbReference>